<gene>
    <name evidence="12" type="ORF">WN48_04036</name>
</gene>
<reference evidence="12 13" key="1">
    <citation type="submission" date="2015-07" db="EMBL/GenBank/DDBJ databases">
        <title>The genome of Eufriesea mexicana.</title>
        <authorList>
            <person name="Pan H."/>
            <person name="Kapheim K."/>
        </authorList>
    </citation>
    <scope>NUCLEOTIDE SEQUENCE [LARGE SCALE GENOMIC DNA]</scope>
    <source>
        <strain evidence="12">0111107269</strain>
        <tissue evidence="12">Whole body</tissue>
    </source>
</reference>
<keyword evidence="3" id="KW-0813">Transport</keyword>
<evidence type="ECO:0000256" key="7">
    <source>
        <dbReference type="ARBA" id="ARBA00022982"/>
    </source>
</evidence>
<evidence type="ECO:0000256" key="9">
    <source>
        <dbReference type="ARBA" id="ARBA00023128"/>
    </source>
</evidence>
<evidence type="ECO:0000256" key="8">
    <source>
        <dbReference type="ARBA" id="ARBA00022989"/>
    </source>
</evidence>
<keyword evidence="12" id="KW-0830">Ubiquinone</keyword>
<sequence length="122" mass="14465">MESTDEKFSAQWALDLLEPSPFDLSNNILKYYQVPIFTFTFGTVIPFVNKLRGLPMMMNKPYTIFGAILGTFCGYVVTNIAEYRFARRDAEMREYIKQHPEYFPEPENRKYADLFFPWHPSR</sequence>
<organism evidence="12 13">
    <name type="scientific">Eufriesea mexicana</name>
    <dbReference type="NCBI Taxonomy" id="516756"/>
    <lineage>
        <taxon>Eukaryota</taxon>
        <taxon>Metazoa</taxon>
        <taxon>Ecdysozoa</taxon>
        <taxon>Arthropoda</taxon>
        <taxon>Hexapoda</taxon>
        <taxon>Insecta</taxon>
        <taxon>Pterygota</taxon>
        <taxon>Neoptera</taxon>
        <taxon>Endopterygota</taxon>
        <taxon>Hymenoptera</taxon>
        <taxon>Apocrita</taxon>
        <taxon>Aculeata</taxon>
        <taxon>Apoidea</taxon>
        <taxon>Anthophila</taxon>
        <taxon>Apidae</taxon>
        <taxon>Eufriesea</taxon>
    </lineage>
</organism>
<dbReference type="EMBL" id="KQ762237">
    <property type="protein sequence ID" value="OAD56002.1"/>
    <property type="molecule type" value="Genomic_DNA"/>
</dbReference>
<protein>
    <submittedName>
        <fullName evidence="12">NADH dehydrogenase [ubiquinone] 1 subunit C2</fullName>
    </submittedName>
</protein>
<dbReference type="PANTHER" id="PTHR13099">
    <property type="entry name" value="NADH-UBIQUINONE OXIDOREDUCTASE SUBUNIT B14.5B"/>
    <property type="match status" value="1"/>
</dbReference>
<evidence type="ECO:0000256" key="4">
    <source>
        <dbReference type="ARBA" id="ARBA00022660"/>
    </source>
</evidence>
<dbReference type="Proteomes" id="UP000250275">
    <property type="component" value="Unassembled WGS sequence"/>
</dbReference>
<accession>A0A310SLY0</accession>
<name>A0A310SLY0_9HYME</name>
<dbReference type="PANTHER" id="PTHR13099:SF0">
    <property type="entry name" value="NADH DEHYDROGENASE [UBIQUINONE] 1 SUBUNIT C2-RELATED"/>
    <property type="match status" value="1"/>
</dbReference>
<keyword evidence="5 11" id="KW-0812">Transmembrane</keyword>
<feature type="transmembrane region" description="Helical" evidence="11">
    <location>
        <begin position="31"/>
        <end position="49"/>
    </location>
</feature>
<keyword evidence="9" id="KW-0496">Mitochondrion</keyword>
<evidence type="ECO:0000256" key="10">
    <source>
        <dbReference type="ARBA" id="ARBA00023136"/>
    </source>
</evidence>
<comment type="subcellular location">
    <subcellularLocation>
        <location evidence="1">Mitochondrion inner membrane</location>
        <topology evidence="1">Single-pass membrane protein</topology>
        <orientation evidence="1">Matrix side</orientation>
    </subcellularLocation>
</comment>
<keyword evidence="10 11" id="KW-0472">Membrane</keyword>
<evidence type="ECO:0000313" key="12">
    <source>
        <dbReference type="EMBL" id="OAD56002.1"/>
    </source>
</evidence>
<evidence type="ECO:0000256" key="5">
    <source>
        <dbReference type="ARBA" id="ARBA00022692"/>
    </source>
</evidence>
<keyword evidence="13" id="KW-1185">Reference proteome</keyword>
<comment type="similarity">
    <text evidence="2">Belongs to the complex I NDUFC2 subunit family.</text>
</comment>
<evidence type="ECO:0000313" key="13">
    <source>
        <dbReference type="Proteomes" id="UP000250275"/>
    </source>
</evidence>
<evidence type="ECO:0000256" key="11">
    <source>
        <dbReference type="SAM" id="Phobius"/>
    </source>
</evidence>
<evidence type="ECO:0000256" key="6">
    <source>
        <dbReference type="ARBA" id="ARBA00022792"/>
    </source>
</evidence>
<dbReference type="GO" id="GO:0005743">
    <property type="term" value="C:mitochondrial inner membrane"/>
    <property type="evidence" value="ECO:0007669"/>
    <property type="project" value="UniProtKB-SubCell"/>
</dbReference>
<dbReference type="Pfam" id="PF06374">
    <property type="entry name" value="NDUF_C2"/>
    <property type="match status" value="1"/>
</dbReference>
<keyword evidence="4" id="KW-0679">Respiratory chain</keyword>
<evidence type="ECO:0000256" key="2">
    <source>
        <dbReference type="ARBA" id="ARBA00008674"/>
    </source>
</evidence>
<evidence type="ECO:0000256" key="1">
    <source>
        <dbReference type="ARBA" id="ARBA00004298"/>
    </source>
</evidence>
<dbReference type="OrthoDB" id="6329847at2759"/>
<keyword evidence="6" id="KW-0999">Mitochondrion inner membrane</keyword>
<dbReference type="InterPro" id="IPR009423">
    <property type="entry name" value="NDUC2"/>
</dbReference>
<feature type="transmembrane region" description="Helical" evidence="11">
    <location>
        <begin position="61"/>
        <end position="81"/>
    </location>
</feature>
<evidence type="ECO:0000256" key="3">
    <source>
        <dbReference type="ARBA" id="ARBA00022448"/>
    </source>
</evidence>
<dbReference type="GO" id="GO:0006120">
    <property type="term" value="P:mitochondrial electron transport, NADH to ubiquinone"/>
    <property type="evidence" value="ECO:0007669"/>
    <property type="project" value="InterPro"/>
</dbReference>
<proteinExistence type="inferred from homology"/>
<keyword evidence="8 11" id="KW-1133">Transmembrane helix</keyword>
<dbReference type="AlphaFoldDB" id="A0A310SLY0"/>
<keyword evidence="7" id="KW-0249">Electron transport</keyword>